<feature type="chain" id="PRO_5045574129" description="Outer membrane protein beta-barrel domain-containing protein" evidence="1">
    <location>
        <begin position="20"/>
        <end position="286"/>
    </location>
</feature>
<dbReference type="RefSeq" id="WP_369328359.1">
    <property type="nucleotide sequence ID" value="NZ_JAULBC010000001.1"/>
</dbReference>
<dbReference type="EMBL" id="JAULBC010000001">
    <property type="protein sequence ID" value="MEX6686962.1"/>
    <property type="molecule type" value="Genomic_DNA"/>
</dbReference>
<comment type="caution">
    <text evidence="2">The sequence shown here is derived from an EMBL/GenBank/DDBJ whole genome shotgun (WGS) entry which is preliminary data.</text>
</comment>
<evidence type="ECO:0008006" key="4">
    <source>
        <dbReference type="Google" id="ProtNLM"/>
    </source>
</evidence>
<accession>A0ABV3ZAS1</accession>
<organism evidence="2 3">
    <name type="scientific">Danxiaibacter flavus</name>
    <dbReference type="NCBI Taxonomy" id="3049108"/>
    <lineage>
        <taxon>Bacteria</taxon>
        <taxon>Pseudomonadati</taxon>
        <taxon>Bacteroidota</taxon>
        <taxon>Chitinophagia</taxon>
        <taxon>Chitinophagales</taxon>
        <taxon>Chitinophagaceae</taxon>
        <taxon>Danxiaibacter</taxon>
    </lineage>
</organism>
<name>A0ABV3ZAS1_9BACT</name>
<reference evidence="2 3" key="1">
    <citation type="submission" date="2023-07" db="EMBL/GenBank/DDBJ databases">
        <authorList>
            <person name="Lian W.-H."/>
        </authorList>
    </citation>
    <scope>NUCLEOTIDE SEQUENCE [LARGE SCALE GENOMIC DNA]</scope>
    <source>
        <strain evidence="2 3">SYSU DXS3180</strain>
    </source>
</reference>
<proteinExistence type="predicted"/>
<evidence type="ECO:0000256" key="1">
    <source>
        <dbReference type="SAM" id="SignalP"/>
    </source>
</evidence>
<evidence type="ECO:0000313" key="3">
    <source>
        <dbReference type="Proteomes" id="UP001560573"/>
    </source>
</evidence>
<protein>
    <recommendedName>
        <fullName evidence="4">Outer membrane protein beta-barrel domain-containing protein</fullName>
    </recommendedName>
</protein>
<keyword evidence="1" id="KW-0732">Signal</keyword>
<evidence type="ECO:0000313" key="2">
    <source>
        <dbReference type="EMBL" id="MEX6686962.1"/>
    </source>
</evidence>
<dbReference type="Proteomes" id="UP001560573">
    <property type="component" value="Unassembled WGS sequence"/>
</dbReference>
<gene>
    <name evidence="2" type="ORF">QTN47_05630</name>
</gene>
<keyword evidence="3" id="KW-1185">Reference proteome</keyword>
<feature type="signal peptide" evidence="1">
    <location>
        <begin position="1"/>
        <end position="19"/>
    </location>
</feature>
<sequence>MKRALGFILLLFGCLCVNAQSDTITSPVEKPKPTAPWFVQRFKVAAGGFVPINNTQIEVGSQDGSFGTTIDFENDLGYSKTTGTFLGDLQWRISRRSRLDFAYYHIDRSSSHRLEKNIEFKDKVYPVNATAKSYFNTDIFRLSYGYAFFSRPRFEAGALIGAHIVKAGVGLSASGTSGNIDVSNDFGFTAPLPDVGLWGGYVIAPRWSINGEISYLALKVDNVDGRLINYNIAVMYEVLSHFTLALGYTGLNFRVDVDKDKYKGFFKWGYNGPSLVAAYSFGKKKW</sequence>